<proteinExistence type="predicted"/>
<organism evidence="1">
    <name type="scientific">uncultured Caudovirales phage</name>
    <dbReference type="NCBI Taxonomy" id="2100421"/>
    <lineage>
        <taxon>Viruses</taxon>
        <taxon>Duplodnaviria</taxon>
        <taxon>Heunggongvirae</taxon>
        <taxon>Uroviricota</taxon>
        <taxon>Caudoviricetes</taxon>
        <taxon>Peduoviridae</taxon>
        <taxon>Maltschvirus</taxon>
        <taxon>Maltschvirus maltsch</taxon>
    </lineage>
</organism>
<evidence type="ECO:0000313" key="1">
    <source>
        <dbReference type="EMBL" id="CAB4220870.1"/>
    </source>
</evidence>
<reference evidence="1" key="1">
    <citation type="submission" date="2020-05" db="EMBL/GenBank/DDBJ databases">
        <authorList>
            <person name="Chiriac C."/>
            <person name="Salcher M."/>
            <person name="Ghai R."/>
            <person name="Kavagutti S V."/>
        </authorList>
    </citation>
    <scope>NUCLEOTIDE SEQUENCE</scope>
</reference>
<protein>
    <submittedName>
        <fullName evidence="1">Uncharacterized protein</fullName>
    </submittedName>
</protein>
<name>A0A6J5T014_9CAUD</name>
<accession>A0A6J5T014</accession>
<sequence length="366" mass="38448">MAYGTVNADLMTTSDGVSSSGLYGFKNRIINGNMTISQRNGTTATSVSGNDIYTIDRYKGWANGGGVFSVTQSTTAPTGFANSALITVTTADSSIAAGDNYRFAQVIEGYNIADFGFGASGASTVTLSFWVRSSVTGTFGGSFYSSPATRSYVFNYTISSANTWTYITTTATGDTSGSWNNTNGQGLTIYFDMGSGSNYENATGSWVGSEKFRTSGNATLISTNAATWYVTGIQVEKGSTATSFDYRPFTTELQLCQRYFATTYNTGVAVGAVSNLGALYRTLDATQSYSSLMWSLPVKMRATPTSTIYSPNSGTAAKFYTNSGAVDVSVTAAGYDGMQTVAAIVNGVSVVAQAFISGHFTVSAEL</sequence>
<dbReference type="EMBL" id="LR797493">
    <property type="protein sequence ID" value="CAB4220870.1"/>
    <property type="molecule type" value="Genomic_DNA"/>
</dbReference>
<gene>
    <name evidence="1" type="ORF">UFOVP1626_50</name>
</gene>